<proteinExistence type="predicted"/>
<dbReference type="AlphaFoldDB" id="A0AAD7BMX9"/>
<keyword evidence="4" id="KW-1185">Reference proteome</keyword>
<comment type="caution">
    <text evidence="3">The sequence shown here is derived from an EMBL/GenBank/DDBJ whole genome shotgun (WGS) entry which is preliminary data.</text>
</comment>
<keyword evidence="2" id="KW-0732">Signal</keyword>
<dbReference type="EMBL" id="JARKIE010000593">
    <property type="protein sequence ID" value="KAJ7625434.1"/>
    <property type="molecule type" value="Genomic_DNA"/>
</dbReference>
<reference evidence="3" key="1">
    <citation type="submission" date="2023-03" db="EMBL/GenBank/DDBJ databases">
        <title>Massive genome expansion in bonnet fungi (Mycena s.s.) driven by repeated elements and novel gene families across ecological guilds.</title>
        <authorList>
            <consortium name="Lawrence Berkeley National Laboratory"/>
            <person name="Harder C.B."/>
            <person name="Miyauchi S."/>
            <person name="Viragh M."/>
            <person name="Kuo A."/>
            <person name="Thoen E."/>
            <person name="Andreopoulos B."/>
            <person name="Lu D."/>
            <person name="Skrede I."/>
            <person name="Drula E."/>
            <person name="Henrissat B."/>
            <person name="Morin E."/>
            <person name="Kohler A."/>
            <person name="Barry K."/>
            <person name="LaButti K."/>
            <person name="Morin E."/>
            <person name="Salamov A."/>
            <person name="Lipzen A."/>
            <person name="Mereny Z."/>
            <person name="Hegedus B."/>
            <person name="Baldrian P."/>
            <person name="Stursova M."/>
            <person name="Weitz H."/>
            <person name="Taylor A."/>
            <person name="Grigoriev I.V."/>
            <person name="Nagy L.G."/>
            <person name="Martin F."/>
            <person name="Kauserud H."/>
        </authorList>
    </citation>
    <scope>NUCLEOTIDE SEQUENCE</scope>
    <source>
        <strain evidence="3">CBHHK067</strain>
    </source>
</reference>
<feature type="transmembrane region" description="Helical" evidence="1">
    <location>
        <begin position="399"/>
        <end position="428"/>
    </location>
</feature>
<keyword evidence="1" id="KW-0472">Membrane</keyword>
<accession>A0AAD7BMX9</accession>
<evidence type="ECO:0000256" key="1">
    <source>
        <dbReference type="SAM" id="Phobius"/>
    </source>
</evidence>
<keyword evidence="1" id="KW-0812">Transmembrane</keyword>
<keyword evidence="1" id="KW-1133">Transmembrane helix</keyword>
<feature type="transmembrane region" description="Helical" evidence="1">
    <location>
        <begin position="485"/>
        <end position="502"/>
    </location>
</feature>
<protein>
    <submittedName>
        <fullName evidence="3">Uncharacterized protein</fullName>
    </submittedName>
</protein>
<feature type="transmembrane region" description="Helical" evidence="1">
    <location>
        <begin position="522"/>
        <end position="543"/>
    </location>
</feature>
<feature type="signal peptide" evidence="2">
    <location>
        <begin position="1"/>
        <end position="29"/>
    </location>
</feature>
<sequence length="642" mass="70342">MLPGNQCPARILFLLLATMSSNFDQLVLAQAPVNDVVSWPSGILLLASVLYAALGTSPDRLWDIEPAAGIFLFSGLPLLSIPAMQRVNWVANACHFISGIRNAYGKYNFWMRANDIGQSVRDDALKKATRVLSCVLWEARPEELPMHVLRWAVSSSGLIFPTSRTLSSPPMPEPQPLASKSPHPTARDFLLFAAIDYHVFRDTTVEVYSGNSMVFSTAGMPASAVVDVESEQQAMPVVIAHMVRRPKSQSPLAQGTTPTTVKLEDLDFDAPACFIDFHSYAPESSKVSASLRELAHAYYIVVQHINRTAFDLPNYIPGRIARISVGQTLWIAILGGAVLDHGRLTIQNLPGRRSPSDPSTAYIERVDAVLKIIEPLANTPAFFDQIYSNGTSSHAARPFLLAGLFGQAIICYFLSVGTSAGIFSSVLLANSLFSGRLNDWHSLYWGKTGQTLEPGMKMYVPGSKDLMCIATFDRSSPREGDLRQGFLLNIVGLIGAICGAVFEAQTREALNFGPLTPTRPWVVYTSITLCSGTSLLIAVTIILQQIKAKNWFDGDEMPTRWMVYSTIPASFAVSALGLYFQITEQHRFWPILDAMAWVSGLPLGMIENGRLIAGDDNMLHLILLNRWMMGTVASSIGSAQPR</sequence>
<name>A0AAD7BMX9_MYCRO</name>
<feature type="transmembrane region" description="Helical" evidence="1">
    <location>
        <begin position="563"/>
        <end position="582"/>
    </location>
</feature>
<feature type="chain" id="PRO_5042070062" evidence="2">
    <location>
        <begin position="30"/>
        <end position="642"/>
    </location>
</feature>
<dbReference type="Proteomes" id="UP001221757">
    <property type="component" value="Unassembled WGS sequence"/>
</dbReference>
<organism evidence="3 4">
    <name type="scientific">Mycena rosella</name>
    <name type="common">Pink bonnet</name>
    <name type="synonym">Agaricus rosellus</name>
    <dbReference type="NCBI Taxonomy" id="1033263"/>
    <lineage>
        <taxon>Eukaryota</taxon>
        <taxon>Fungi</taxon>
        <taxon>Dikarya</taxon>
        <taxon>Basidiomycota</taxon>
        <taxon>Agaricomycotina</taxon>
        <taxon>Agaricomycetes</taxon>
        <taxon>Agaricomycetidae</taxon>
        <taxon>Agaricales</taxon>
        <taxon>Marasmiineae</taxon>
        <taxon>Mycenaceae</taxon>
        <taxon>Mycena</taxon>
    </lineage>
</organism>
<evidence type="ECO:0000256" key="2">
    <source>
        <dbReference type="SAM" id="SignalP"/>
    </source>
</evidence>
<evidence type="ECO:0000313" key="4">
    <source>
        <dbReference type="Proteomes" id="UP001221757"/>
    </source>
</evidence>
<evidence type="ECO:0000313" key="3">
    <source>
        <dbReference type="EMBL" id="KAJ7625434.1"/>
    </source>
</evidence>
<gene>
    <name evidence="3" type="ORF">B0H17DRAFT_1111120</name>
</gene>